<sequence length="1294" mass="135097">MFSSENRTDAAINYARGVGEGLINQRVNDWLNQFGNAKVSLGSGGQFSGDMLIPLHDTDQNLIFTQLGVRRGQERNTVNLGAGYRTYMDDWMLGGNVFYDYDYTGKNRRLGGGAELWRDYLKLGVNGYIRLTNWHQSVLSEMEDYDERPANGFDIRAEGYLPAWPYLGGSLKYEQYFGRGVSVSDSTSPDTLKDNPAVLTAGLSYTPFPLMTLSASRSVGDSNDTLMALDINYRLGVPWYQQVSPDNVDLMRSLAGNKYDFVDRNYNIVMQYRKQELLRIGLPERRRAQAMETITIPLTIAKVKYGLKGVDWSVSPELMARGGRYRILTPTEIEVMLPAYIFSGDQKTPQTYQISAMATDNHDNQSNTATMQIDVVPSDNGVTIKSDKNNAKADGQGTDSVLVQVTDKKAGQVVALTADNGAVIAKTVTTDEKGQATASLTSMVAGASTVTATMLNGNYDTTEVHFVADSATAQVKSVLLQGDEVSRVADGSSSFRYAVTVTDANGNPVADQTVTAQADKPDHVTVAADGATNAAGQTTVTLTSTTTAVSDIQVSVRAGSTGRMVDADKKVSFVAGAVSPDKSDFVAAPDHIVADGQAVSTLTLTLRDSNGNAVSGQAATLSAKVAGAGDTQVTGFTEGTAGRYTAGLTGTEAGQATVQAMQGARPASNDKPAVTLTADAGTAQVSALAVTQDGAKADGEDADSVQVQVTDAHDNPVADQAVALTADNGAVIAKTVTTDEKGRATAPLTSKVAGLTTVTATLGDSSQTATAHFVADSATAQVKSVLLQGDEVSRVADGSSSFRYAVTVTDANGNPVADQTVTAQADKPDHVTVAADGATNAAGQTTVTLTSTTTAVSDIQVSVRAGSTGRMVDADKKVSFVAGAVSPDKSDFVAVPDHIVADGQAVSTLTLTLRDSNGNAVSGQAATLSAKVAGAGDTQVTGFTEGTAGSYTAGLTGTEAGQATVQAMQGARPASNDKPAVTLTADAGTAQVKSVLLQGDEVSRVADGNSSFRYAVTVTDANGNPVADQTVTAQADKPDHVTVAADGATNAAGQTTVTLTSTTTAVSDIQVSVRAGSTGTMVDADKKVSFVADVSIKDIAVNGYIFGKDEGFPTTGFKGAMFTIELKNGNASDFNWKADAPWVTVKDGVVSFNDTGTGSKVTITGTPISGEGKIISWDFTLKNWFINNGTTTGTDMDEASFCGSSFSKVPTIQQLNGSERSDGKRGTLGGLWSEWGNLTAFNGSGFVSTNPITDYTGYWTSQYAAATYIVSLSNGKLGTIIGNFSEFMVCRKSM</sequence>
<feature type="domain" description="Big-1" evidence="2">
    <location>
        <begin position="994"/>
        <end position="1091"/>
    </location>
</feature>
<dbReference type="InterPro" id="IPR051715">
    <property type="entry name" value="Intimin-Invasin_domain"/>
</dbReference>
<dbReference type="InterPro" id="IPR024519">
    <property type="entry name" value="IAT_beta"/>
</dbReference>
<dbReference type="Pfam" id="PF11924">
    <property type="entry name" value="IAT_beta"/>
    <property type="match status" value="1"/>
</dbReference>
<dbReference type="Gene3D" id="2.60.40.10">
    <property type="entry name" value="Immunoglobulins"/>
    <property type="match status" value="7"/>
</dbReference>
<dbReference type="Gene3D" id="2.40.160.160">
    <property type="entry name" value="Inverse autotransporter, beta-domain"/>
    <property type="match status" value="1"/>
</dbReference>
<dbReference type="PROSITE" id="PS51127">
    <property type="entry name" value="BIG1"/>
    <property type="match status" value="7"/>
</dbReference>
<feature type="domain" description="Big-1" evidence="2">
    <location>
        <begin position="685"/>
        <end position="774"/>
    </location>
</feature>
<feature type="domain" description="Big-1" evidence="2">
    <location>
        <begin position="477"/>
        <end position="574"/>
    </location>
</feature>
<feature type="domain" description="Big-1" evidence="2">
    <location>
        <begin position="381"/>
        <end position="467"/>
    </location>
</feature>
<evidence type="ECO:0000259" key="2">
    <source>
        <dbReference type="PROSITE" id="PS51127"/>
    </source>
</evidence>
<dbReference type="InterPro" id="IPR008964">
    <property type="entry name" value="Invasin/intimin_cell_adhesion"/>
</dbReference>
<organism evidence="3 4">
    <name type="scientific">Citrobacter europaeus</name>
    <dbReference type="NCBI Taxonomy" id="1914243"/>
    <lineage>
        <taxon>Bacteria</taxon>
        <taxon>Pseudomonadati</taxon>
        <taxon>Pseudomonadota</taxon>
        <taxon>Gammaproteobacteria</taxon>
        <taxon>Enterobacterales</taxon>
        <taxon>Enterobacteriaceae</taxon>
        <taxon>Citrobacter</taxon>
    </lineage>
</organism>
<comment type="similarity">
    <text evidence="1">Belongs to the intimin/invasin family.</text>
</comment>
<dbReference type="Pfam" id="PF02369">
    <property type="entry name" value="Big_1"/>
    <property type="match status" value="5"/>
</dbReference>
<dbReference type="SUPFAM" id="SSF49373">
    <property type="entry name" value="Invasin/intimin cell-adhesion fragments"/>
    <property type="match status" value="8"/>
</dbReference>
<dbReference type="PANTHER" id="PTHR39576">
    <property type="entry name" value="ATTACHING AND EFFACING PROTEIN HOMOLOG-RELATED-RELATED"/>
    <property type="match status" value="1"/>
</dbReference>
<name>A0ABY0JKN7_9ENTR</name>
<reference evidence="3 4" key="1">
    <citation type="submission" date="2016-04" db="EMBL/GenBank/DDBJ databases">
        <authorList>
            <person name="Mornico D."/>
        </authorList>
    </citation>
    <scope>NUCLEOTIDE SEQUENCE [LARGE SCALE GENOMIC DNA]</scope>
    <source>
        <strain evidence="3 4">A121</strain>
    </source>
</reference>
<dbReference type="Proteomes" id="UP000195338">
    <property type="component" value="Unassembled WGS sequence"/>
</dbReference>
<accession>A0ABY0JKN7</accession>
<gene>
    <name evidence="3" type="ORF">BN4901_0262</name>
</gene>
<dbReference type="Pfam" id="PF09134">
    <property type="entry name" value="Invasin_D3"/>
    <property type="match status" value="2"/>
</dbReference>
<dbReference type="InterPro" id="IPR015217">
    <property type="entry name" value="Invasin_dom_3"/>
</dbReference>
<proteinExistence type="inferred from homology"/>
<dbReference type="InterPro" id="IPR038177">
    <property type="entry name" value="IAT_beta_sf"/>
</dbReference>
<dbReference type="InterPro" id="IPR003344">
    <property type="entry name" value="Big_1_dom"/>
</dbReference>
<comment type="caution">
    <text evidence="3">The sequence shown here is derived from an EMBL/GenBank/DDBJ whole genome shotgun (WGS) entry which is preliminary data.</text>
</comment>
<feature type="domain" description="Big-1" evidence="2">
    <location>
        <begin position="889"/>
        <end position="984"/>
    </location>
</feature>
<dbReference type="PANTHER" id="PTHR39576:SF2">
    <property type="entry name" value="ATTACHING AND EFFACING PROTEIN HOMOLOG-RELATED"/>
    <property type="match status" value="1"/>
</dbReference>
<dbReference type="Gene3D" id="2.60.40.1080">
    <property type="match status" value="1"/>
</dbReference>
<dbReference type="InterPro" id="IPR013783">
    <property type="entry name" value="Ig-like_fold"/>
</dbReference>
<evidence type="ECO:0000256" key="1">
    <source>
        <dbReference type="ARBA" id="ARBA00010116"/>
    </source>
</evidence>
<evidence type="ECO:0000313" key="4">
    <source>
        <dbReference type="Proteomes" id="UP000195338"/>
    </source>
</evidence>
<dbReference type="Gene3D" id="3.10.100.10">
    <property type="entry name" value="Mannose-Binding Protein A, subunit A"/>
    <property type="match status" value="1"/>
</dbReference>
<feature type="domain" description="Big-1" evidence="2">
    <location>
        <begin position="582"/>
        <end position="677"/>
    </location>
</feature>
<dbReference type="EMBL" id="FLUX01000006">
    <property type="protein sequence ID" value="SBW23526.1"/>
    <property type="molecule type" value="Genomic_DNA"/>
</dbReference>
<protein>
    <submittedName>
        <fullName evidence="3">Invasin</fullName>
    </submittedName>
</protein>
<keyword evidence="4" id="KW-1185">Reference proteome</keyword>
<feature type="domain" description="Big-1" evidence="2">
    <location>
        <begin position="784"/>
        <end position="881"/>
    </location>
</feature>
<dbReference type="SMART" id="SM00634">
    <property type="entry name" value="BID_1"/>
    <property type="match status" value="7"/>
</dbReference>
<evidence type="ECO:0000313" key="3">
    <source>
        <dbReference type="EMBL" id="SBW23526.1"/>
    </source>
</evidence>
<dbReference type="InterPro" id="IPR016186">
    <property type="entry name" value="C-type_lectin-like/link_sf"/>
</dbReference>